<accession>A0A915KAQ3</accession>
<reference evidence="2" key="1">
    <citation type="submission" date="2022-11" db="UniProtKB">
        <authorList>
            <consortium name="WormBaseParasite"/>
        </authorList>
    </citation>
    <scope>IDENTIFICATION</scope>
</reference>
<evidence type="ECO:0000313" key="1">
    <source>
        <dbReference type="Proteomes" id="UP000887565"/>
    </source>
</evidence>
<protein>
    <submittedName>
        <fullName evidence="2">Uncharacterized protein</fullName>
    </submittedName>
</protein>
<sequence>MNLFRFMPIQLRLWKDADMCTPIPGSPDTITMDKYERTIRHTMDKVAKAQREQNSLSDCMLGIYHPTNCSPYEVSYLPIVVPYQLTSYQLSSYQMSSYQLS</sequence>
<dbReference type="Proteomes" id="UP000887565">
    <property type="component" value="Unplaced"/>
</dbReference>
<name>A0A915KAQ3_ROMCU</name>
<dbReference type="WBParaSite" id="nRc.2.0.1.t35435-RA">
    <property type="protein sequence ID" value="nRc.2.0.1.t35435-RA"/>
    <property type="gene ID" value="nRc.2.0.1.g35435"/>
</dbReference>
<proteinExistence type="predicted"/>
<organism evidence="1 2">
    <name type="scientific">Romanomermis culicivorax</name>
    <name type="common">Nematode worm</name>
    <dbReference type="NCBI Taxonomy" id="13658"/>
    <lineage>
        <taxon>Eukaryota</taxon>
        <taxon>Metazoa</taxon>
        <taxon>Ecdysozoa</taxon>
        <taxon>Nematoda</taxon>
        <taxon>Enoplea</taxon>
        <taxon>Dorylaimia</taxon>
        <taxon>Mermithida</taxon>
        <taxon>Mermithoidea</taxon>
        <taxon>Mermithidae</taxon>
        <taxon>Romanomermis</taxon>
    </lineage>
</organism>
<evidence type="ECO:0000313" key="2">
    <source>
        <dbReference type="WBParaSite" id="nRc.2.0.1.t35435-RA"/>
    </source>
</evidence>
<keyword evidence="1" id="KW-1185">Reference proteome</keyword>
<dbReference type="AlphaFoldDB" id="A0A915KAQ3"/>